<feature type="domain" description="SGNH hydrolase-type esterase" evidence="1">
    <location>
        <begin position="15"/>
        <end position="211"/>
    </location>
</feature>
<keyword evidence="2" id="KW-0378">Hydrolase</keyword>
<dbReference type="GO" id="GO:0004622">
    <property type="term" value="F:phosphatidylcholine lysophospholipase activity"/>
    <property type="evidence" value="ECO:0007669"/>
    <property type="project" value="TreeGrafter"/>
</dbReference>
<reference evidence="2" key="1">
    <citation type="journal article" date="2023" name="Mol. Phylogenet. Evol.">
        <title>Genome-scale phylogeny and comparative genomics of the fungal order Sordariales.</title>
        <authorList>
            <person name="Hensen N."/>
            <person name="Bonometti L."/>
            <person name="Westerberg I."/>
            <person name="Brannstrom I.O."/>
            <person name="Guillou S."/>
            <person name="Cros-Aarteil S."/>
            <person name="Calhoun S."/>
            <person name="Haridas S."/>
            <person name="Kuo A."/>
            <person name="Mondo S."/>
            <person name="Pangilinan J."/>
            <person name="Riley R."/>
            <person name="LaButti K."/>
            <person name="Andreopoulos B."/>
            <person name="Lipzen A."/>
            <person name="Chen C."/>
            <person name="Yan M."/>
            <person name="Daum C."/>
            <person name="Ng V."/>
            <person name="Clum A."/>
            <person name="Steindorff A."/>
            <person name="Ohm R.A."/>
            <person name="Martin F."/>
            <person name="Silar P."/>
            <person name="Natvig D.O."/>
            <person name="Lalanne C."/>
            <person name="Gautier V."/>
            <person name="Ament-Velasquez S.L."/>
            <person name="Kruys A."/>
            <person name="Hutchinson M.I."/>
            <person name="Powell A.J."/>
            <person name="Barry K."/>
            <person name="Miller A.N."/>
            <person name="Grigoriev I.V."/>
            <person name="Debuchy R."/>
            <person name="Gladieux P."/>
            <person name="Hiltunen Thoren M."/>
            <person name="Johannesson H."/>
        </authorList>
    </citation>
    <scope>NUCLEOTIDE SEQUENCE</scope>
    <source>
        <strain evidence="2">PSN324</strain>
    </source>
</reference>
<dbReference type="SUPFAM" id="SSF52266">
    <property type="entry name" value="SGNH hydrolase"/>
    <property type="match status" value="1"/>
</dbReference>
<protein>
    <submittedName>
        <fullName evidence="2">SGNH hydrolase-type esterase domain-containing protein</fullName>
    </submittedName>
</protein>
<proteinExistence type="predicted"/>
<gene>
    <name evidence="2" type="ORF">QBC42DRAFT_261299</name>
</gene>
<dbReference type="InterPro" id="IPR036514">
    <property type="entry name" value="SGNH_hydro_sf"/>
</dbReference>
<dbReference type="AlphaFoldDB" id="A0AAV9HX92"/>
<dbReference type="CDD" id="cd00229">
    <property type="entry name" value="SGNH_hydrolase"/>
    <property type="match status" value="1"/>
</dbReference>
<keyword evidence="3" id="KW-1185">Reference proteome</keyword>
<sequence length="271" mass="30619">MAAAAAARQRLRILCFGDSLTEGYSSMGAVFHTYDEKMSQMIQMAFPDRQITTEVDGLSGDTIWHGFLDRMKLHFPESNSNTDSNNNNNKKDGEGTSPYDWAIVLGGTNDIAWGIPVDDIFRKLTEIWDIPLSRGCKVLALTIPEAAISGKAKERTDMRRNKLNDLIKGYKKDNFHVYDLHAAVPYHAMSPADQQKYWDDHVHFTPKGYDLIGNKVGMALVSVLVKQRVADLPPAKRRRVFKNDDKMFDEETGDPHAIDQGYVVVRRIDLD</sequence>
<dbReference type="PANTHER" id="PTHR30383">
    <property type="entry name" value="THIOESTERASE 1/PROTEASE 1/LYSOPHOSPHOLIPASE L1"/>
    <property type="match status" value="1"/>
</dbReference>
<dbReference type="InterPro" id="IPR051532">
    <property type="entry name" value="Ester_Hydrolysis_Enzymes"/>
</dbReference>
<dbReference type="Proteomes" id="UP001321749">
    <property type="component" value="Unassembled WGS sequence"/>
</dbReference>
<evidence type="ECO:0000259" key="1">
    <source>
        <dbReference type="Pfam" id="PF13472"/>
    </source>
</evidence>
<dbReference type="Pfam" id="PF13472">
    <property type="entry name" value="Lipase_GDSL_2"/>
    <property type="match status" value="1"/>
</dbReference>
<dbReference type="PANTHER" id="PTHR30383:SF19">
    <property type="entry name" value="FIBRONECTIN TYPE-III DOMAIN-CONTAINING PROTEIN"/>
    <property type="match status" value="1"/>
</dbReference>
<reference evidence="2" key="2">
    <citation type="submission" date="2023-06" db="EMBL/GenBank/DDBJ databases">
        <authorList>
            <consortium name="Lawrence Berkeley National Laboratory"/>
            <person name="Mondo S.J."/>
            <person name="Hensen N."/>
            <person name="Bonometti L."/>
            <person name="Westerberg I."/>
            <person name="Brannstrom I.O."/>
            <person name="Guillou S."/>
            <person name="Cros-Aarteil S."/>
            <person name="Calhoun S."/>
            <person name="Haridas S."/>
            <person name="Kuo A."/>
            <person name="Pangilinan J."/>
            <person name="Riley R."/>
            <person name="Labutti K."/>
            <person name="Andreopoulos B."/>
            <person name="Lipzen A."/>
            <person name="Chen C."/>
            <person name="Yanf M."/>
            <person name="Daum C."/>
            <person name="Ng V."/>
            <person name="Clum A."/>
            <person name="Steindorff A."/>
            <person name="Ohm R."/>
            <person name="Martin F."/>
            <person name="Silar P."/>
            <person name="Natvig D."/>
            <person name="Lalanne C."/>
            <person name="Gautier V."/>
            <person name="Ament-Velasquez S.L."/>
            <person name="Kruys A."/>
            <person name="Hutchinson M.I."/>
            <person name="Powell A.J."/>
            <person name="Barry K."/>
            <person name="Miller A.N."/>
            <person name="Grigoriev I.V."/>
            <person name="Debuchy R."/>
            <person name="Gladieux P."/>
            <person name="Thoren M.H."/>
            <person name="Johannesson H."/>
        </authorList>
    </citation>
    <scope>NUCLEOTIDE SEQUENCE</scope>
    <source>
        <strain evidence="2">PSN324</strain>
    </source>
</reference>
<comment type="caution">
    <text evidence="2">The sequence shown here is derived from an EMBL/GenBank/DDBJ whole genome shotgun (WGS) entry which is preliminary data.</text>
</comment>
<dbReference type="EMBL" id="MU864939">
    <property type="protein sequence ID" value="KAK4465469.1"/>
    <property type="molecule type" value="Genomic_DNA"/>
</dbReference>
<evidence type="ECO:0000313" key="2">
    <source>
        <dbReference type="EMBL" id="KAK4465469.1"/>
    </source>
</evidence>
<dbReference type="InterPro" id="IPR013830">
    <property type="entry name" value="SGNH_hydro"/>
</dbReference>
<name>A0AAV9HX92_9PEZI</name>
<accession>A0AAV9HX92</accession>
<dbReference type="Gene3D" id="3.40.50.1110">
    <property type="entry name" value="SGNH hydrolase"/>
    <property type="match status" value="1"/>
</dbReference>
<organism evidence="2 3">
    <name type="scientific">Cladorrhinum samala</name>
    <dbReference type="NCBI Taxonomy" id="585594"/>
    <lineage>
        <taxon>Eukaryota</taxon>
        <taxon>Fungi</taxon>
        <taxon>Dikarya</taxon>
        <taxon>Ascomycota</taxon>
        <taxon>Pezizomycotina</taxon>
        <taxon>Sordariomycetes</taxon>
        <taxon>Sordariomycetidae</taxon>
        <taxon>Sordariales</taxon>
        <taxon>Podosporaceae</taxon>
        <taxon>Cladorrhinum</taxon>
    </lineage>
</organism>
<evidence type="ECO:0000313" key="3">
    <source>
        <dbReference type="Proteomes" id="UP001321749"/>
    </source>
</evidence>